<dbReference type="InterPro" id="IPR036291">
    <property type="entry name" value="NAD(P)-bd_dom_sf"/>
</dbReference>
<dbReference type="VEuPathDB" id="VectorBase:SCAU016082"/>
<dbReference type="AlphaFoldDB" id="A0A1I8QDG3"/>
<protein>
    <recommendedName>
        <fullName evidence="6">Dehydrogenase</fullName>
    </recommendedName>
</protein>
<keyword evidence="2" id="KW-0560">Oxidoreductase</keyword>
<dbReference type="PROSITE" id="PS00061">
    <property type="entry name" value="ADH_SHORT"/>
    <property type="match status" value="1"/>
</dbReference>
<evidence type="ECO:0000256" key="1">
    <source>
        <dbReference type="ARBA" id="ARBA00006484"/>
    </source>
</evidence>
<dbReference type="InterPro" id="IPR020904">
    <property type="entry name" value="Sc_DH/Rdtase_CS"/>
</dbReference>
<dbReference type="Proteomes" id="UP000095300">
    <property type="component" value="Unassembled WGS sequence"/>
</dbReference>
<name>A0A1I8QDG3_STOCA</name>
<dbReference type="PRINTS" id="PR00081">
    <property type="entry name" value="GDHRDH"/>
</dbReference>
<dbReference type="GO" id="GO:0016616">
    <property type="term" value="F:oxidoreductase activity, acting on the CH-OH group of donors, NAD or NADP as acceptor"/>
    <property type="evidence" value="ECO:0007669"/>
    <property type="project" value="UniProtKB-ARBA"/>
</dbReference>
<dbReference type="PRINTS" id="PR00080">
    <property type="entry name" value="SDRFAMILY"/>
</dbReference>
<evidence type="ECO:0000313" key="4">
    <source>
        <dbReference type="EnsemblMetazoa" id="SCAU016082-PA"/>
    </source>
</evidence>
<dbReference type="KEGG" id="scac:106089535"/>
<gene>
    <name evidence="4" type="primary">106089535</name>
</gene>
<dbReference type="InterPro" id="IPR002347">
    <property type="entry name" value="SDR_fam"/>
</dbReference>
<evidence type="ECO:0000256" key="2">
    <source>
        <dbReference type="ARBA" id="ARBA00023002"/>
    </source>
</evidence>
<dbReference type="FunFam" id="3.40.50.720:FF:000047">
    <property type="entry name" value="NADP-dependent L-serine/L-allo-threonine dehydrogenase"/>
    <property type="match status" value="1"/>
</dbReference>
<dbReference type="OrthoDB" id="1933717at2759"/>
<accession>A0A1I8QDG3</accession>
<comment type="similarity">
    <text evidence="1 3">Belongs to the short-chain dehydrogenases/reductases (SDR) family.</text>
</comment>
<proteinExistence type="inferred from homology"/>
<evidence type="ECO:0000256" key="3">
    <source>
        <dbReference type="RuleBase" id="RU000363"/>
    </source>
</evidence>
<sequence length="251" mass="27465">MERWHNKVAVVTGASSGIGAAIVQSLLNSGLCVVGLARRLESMEKFKTGLPKELQEKFTPMKCNVGDVHSVNEAFDEIEREYKGVDILVNSAGTINPTSLLTGDISSIQEILQTNIMGVVHCNQRAYKSMKKRNFDGHVIILNSIVGHNLSIFPKEMLPVLGMYTASKWALTALTEMYRQEFRHFDTKIKITSISPGIVDTALIDGLVRSCSEGNCLNVNDVAASVLYALGTAPHVQIHELKIKPVAESVV</sequence>
<dbReference type="PANTHER" id="PTHR43115:SF4">
    <property type="entry name" value="DEHYDROGENASE_REDUCTASE SDR FAMILY MEMBER 11"/>
    <property type="match status" value="1"/>
</dbReference>
<dbReference type="EnsemblMetazoa" id="SCAU016082-RA">
    <property type="protein sequence ID" value="SCAU016082-PA"/>
    <property type="gene ID" value="SCAU016082"/>
</dbReference>
<dbReference type="SUPFAM" id="SSF51735">
    <property type="entry name" value="NAD(P)-binding Rossmann-fold domains"/>
    <property type="match status" value="1"/>
</dbReference>
<dbReference type="STRING" id="35570.A0A1I8QDG3"/>
<dbReference type="Pfam" id="PF00106">
    <property type="entry name" value="adh_short"/>
    <property type="match status" value="1"/>
</dbReference>
<dbReference type="PANTHER" id="PTHR43115">
    <property type="entry name" value="DEHYDROGENASE/REDUCTASE SDR FAMILY MEMBER 11"/>
    <property type="match status" value="1"/>
</dbReference>
<evidence type="ECO:0000313" key="5">
    <source>
        <dbReference type="Proteomes" id="UP000095300"/>
    </source>
</evidence>
<keyword evidence="5" id="KW-1185">Reference proteome</keyword>
<reference evidence="4" key="1">
    <citation type="submission" date="2020-05" db="UniProtKB">
        <authorList>
            <consortium name="EnsemblMetazoa"/>
        </authorList>
    </citation>
    <scope>IDENTIFICATION</scope>
    <source>
        <strain evidence="4">USDA</strain>
    </source>
</reference>
<evidence type="ECO:0008006" key="6">
    <source>
        <dbReference type="Google" id="ProtNLM"/>
    </source>
</evidence>
<organism evidence="4 5">
    <name type="scientific">Stomoxys calcitrans</name>
    <name type="common">Stable fly</name>
    <name type="synonym">Conops calcitrans</name>
    <dbReference type="NCBI Taxonomy" id="35570"/>
    <lineage>
        <taxon>Eukaryota</taxon>
        <taxon>Metazoa</taxon>
        <taxon>Ecdysozoa</taxon>
        <taxon>Arthropoda</taxon>
        <taxon>Hexapoda</taxon>
        <taxon>Insecta</taxon>
        <taxon>Pterygota</taxon>
        <taxon>Neoptera</taxon>
        <taxon>Endopterygota</taxon>
        <taxon>Diptera</taxon>
        <taxon>Brachycera</taxon>
        <taxon>Muscomorpha</taxon>
        <taxon>Muscoidea</taxon>
        <taxon>Muscidae</taxon>
        <taxon>Stomoxys</taxon>
    </lineage>
</organism>
<dbReference type="Gene3D" id="3.40.50.720">
    <property type="entry name" value="NAD(P)-binding Rossmann-like Domain"/>
    <property type="match status" value="1"/>
</dbReference>